<feature type="transmembrane region" description="Helical" evidence="5">
    <location>
        <begin position="37"/>
        <end position="58"/>
    </location>
</feature>
<keyword evidence="4 5" id="KW-0472">Membrane</keyword>
<keyword evidence="3 5" id="KW-1133">Transmembrane helix</keyword>
<evidence type="ECO:0000256" key="5">
    <source>
        <dbReference type="SAM" id="Phobius"/>
    </source>
</evidence>
<feature type="transmembrane region" description="Helical" evidence="5">
    <location>
        <begin position="153"/>
        <end position="172"/>
    </location>
</feature>
<dbReference type="Pfam" id="PF04932">
    <property type="entry name" value="Wzy_C"/>
    <property type="match status" value="1"/>
</dbReference>
<comment type="caution">
    <text evidence="7">The sequence shown here is derived from an EMBL/GenBank/DDBJ whole genome shotgun (WGS) entry which is preliminary data.</text>
</comment>
<feature type="transmembrane region" description="Helical" evidence="5">
    <location>
        <begin position="6"/>
        <end position="25"/>
    </location>
</feature>
<dbReference type="EMBL" id="JBHUOK010000002">
    <property type="protein sequence ID" value="MFD2788192.1"/>
    <property type="molecule type" value="Genomic_DNA"/>
</dbReference>
<dbReference type="InterPro" id="IPR051533">
    <property type="entry name" value="WaaL-like"/>
</dbReference>
<feature type="transmembrane region" description="Helical" evidence="5">
    <location>
        <begin position="323"/>
        <end position="339"/>
    </location>
</feature>
<feature type="transmembrane region" description="Helical" evidence="5">
    <location>
        <begin position="266"/>
        <end position="286"/>
    </location>
</feature>
<feature type="transmembrane region" description="Helical" evidence="5">
    <location>
        <begin position="78"/>
        <end position="96"/>
    </location>
</feature>
<feature type="transmembrane region" description="Helical" evidence="5">
    <location>
        <begin position="298"/>
        <end position="317"/>
    </location>
</feature>
<dbReference type="RefSeq" id="WP_251807459.1">
    <property type="nucleotide sequence ID" value="NZ_CP166679.1"/>
</dbReference>
<protein>
    <submittedName>
        <fullName evidence="7">O-antigen ligase family protein</fullName>
    </submittedName>
</protein>
<name>A0ABW5V974_9FLAO</name>
<sequence>MGLKQVDKSLLMVLIVFSIVVLANFKNNILSKTLKVFSFSTVIATTILIIFGLSNVLFGTSTSTLFFHDFSALYDQHPVYFALYLSLSAFFITQNYFSQHNILYKKKVIFPSISLLILMCGIILTASKVVIFVFFTIYFFQLIVLIKNIRVKIIALLSVLFTVLITINVPVIKNRFTEGMKFDLEKFEPTNDISKAKVFTRIDKENLSDLELRYLFNKIGVYHTIQDENILFGYGIGDVQDYLDYYYLTYGLAPNWYEGFNLHNQYLQIFASYGVFVLMFFLAYIIYSFYKAFRNKDYLFIFFLLITTSVFIFESLLSRNKGIVFFIFFNTLFLINSHKNENSPTRNTRSA</sequence>
<feature type="transmembrane region" description="Helical" evidence="5">
    <location>
        <begin position="108"/>
        <end position="124"/>
    </location>
</feature>
<evidence type="ECO:0000256" key="1">
    <source>
        <dbReference type="ARBA" id="ARBA00004141"/>
    </source>
</evidence>
<reference evidence="8" key="1">
    <citation type="journal article" date="2019" name="Int. J. Syst. Evol. Microbiol.">
        <title>The Global Catalogue of Microorganisms (GCM) 10K type strain sequencing project: providing services to taxonomists for standard genome sequencing and annotation.</title>
        <authorList>
            <consortium name="The Broad Institute Genomics Platform"/>
            <consortium name="The Broad Institute Genome Sequencing Center for Infectious Disease"/>
            <person name="Wu L."/>
            <person name="Ma J."/>
        </authorList>
    </citation>
    <scope>NUCLEOTIDE SEQUENCE [LARGE SCALE GENOMIC DNA]</scope>
    <source>
        <strain evidence="8">KCTC 52924</strain>
    </source>
</reference>
<keyword evidence="2 5" id="KW-0812">Transmembrane</keyword>
<keyword evidence="8" id="KW-1185">Reference proteome</keyword>
<keyword evidence="7" id="KW-0436">Ligase</keyword>
<evidence type="ECO:0000259" key="6">
    <source>
        <dbReference type="Pfam" id="PF04932"/>
    </source>
</evidence>
<feature type="transmembrane region" description="Helical" evidence="5">
    <location>
        <begin position="130"/>
        <end position="146"/>
    </location>
</feature>
<evidence type="ECO:0000313" key="7">
    <source>
        <dbReference type="EMBL" id="MFD2788192.1"/>
    </source>
</evidence>
<organism evidence="7 8">
    <name type="scientific">Arenibacter antarcticus</name>
    <dbReference type="NCBI Taxonomy" id="2040469"/>
    <lineage>
        <taxon>Bacteria</taxon>
        <taxon>Pseudomonadati</taxon>
        <taxon>Bacteroidota</taxon>
        <taxon>Flavobacteriia</taxon>
        <taxon>Flavobacteriales</taxon>
        <taxon>Flavobacteriaceae</taxon>
        <taxon>Arenibacter</taxon>
    </lineage>
</organism>
<dbReference type="InterPro" id="IPR007016">
    <property type="entry name" value="O-antigen_ligase-rel_domated"/>
</dbReference>
<comment type="subcellular location">
    <subcellularLocation>
        <location evidence="1">Membrane</location>
        <topology evidence="1">Multi-pass membrane protein</topology>
    </subcellularLocation>
</comment>
<gene>
    <name evidence="7" type="ORF">ACFS1K_00295</name>
</gene>
<dbReference type="PANTHER" id="PTHR37422:SF17">
    <property type="entry name" value="O-ANTIGEN LIGASE"/>
    <property type="match status" value="1"/>
</dbReference>
<evidence type="ECO:0000313" key="8">
    <source>
        <dbReference type="Proteomes" id="UP001597532"/>
    </source>
</evidence>
<proteinExistence type="predicted"/>
<dbReference type="Proteomes" id="UP001597532">
    <property type="component" value="Unassembled WGS sequence"/>
</dbReference>
<feature type="domain" description="O-antigen ligase-related" evidence="6">
    <location>
        <begin position="114"/>
        <end position="282"/>
    </location>
</feature>
<evidence type="ECO:0000256" key="2">
    <source>
        <dbReference type="ARBA" id="ARBA00022692"/>
    </source>
</evidence>
<dbReference type="GO" id="GO:0016874">
    <property type="term" value="F:ligase activity"/>
    <property type="evidence" value="ECO:0007669"/>
    <property type="project" value="UniProtKB-KW"/>
</dbReference>
<evidence type="ECO:0000256" key="4">
    <source>
        <dbReference type="ARBA" id="ARBA00023136"/>
    </source>
</evidence>
<accession>A0ABW5V974</accession>
<dbReference type="PANTHER" id="PTHR37422">
    <property type="entry name" value="TEICHURONIC ACID BIOSYNTHESIS PROTEIN TUAE"/>
    <property type="match status" value="1"/>
</dbReference>
<evidence type="ECO:0000256" key="3">
    <source>
        <dbReference type="ARBA" id="ARBA00022989"/>
    </source>
</evidence>